<evidence type="ECO:0000313" key="1">
    <source>
        <dbReference type="EMBL" id="KAG0436695.1"/>
    </source>
</evidence>
<reference evidence="1 2" key="1">
    <citation type="journal article" date="2020" name="Cell">
        <title>Large-Scale Comparative Analyses of Tick Genomes Elucidate Their Genetic Diversity and Vector Capacities.</title>
        <authorList>
            <consortium name="Tick Genome and Microbiome Consortium (TIGMIC)"/>
            <person name="Jia N."/>
            <person name="Wang J."/>
            <person name="Shi W."/>
            <person name="Du L."/>
            <person name="Sun Y."/>
            <person name="Zhan W."/>
            <person name="Jiang J.F."/>
            <person name="Wang Q."/>
            <person name="Zhang B."/>
            <person name="Ji P."/>
            <person name="Bell-Sakyi L."/>
            <person name="Cui X.M."/>
            <person name="Yuan T.T."/>
            <person name="Jiang B.G."/>
            <person name="Yang W.F."/>
            <person name="Lam T.T."/>
            <person name="Chang Q.C."/>
            <person name="Ding S.J."/>
            <person name="Wang X.J."/>
            <person name="Zhu J.G."/>
            <person name="Ruan X.D."/>
            <person name="Zhao L."/>
            <person name="Wei J.T."/>
            <person name="Ye R.Z."/>
            <person name="Que T.C."/>
            <person name="Du C.H."/>
            <person name="Zhou Y.H."/>
            <person name="Cheng J.X."/>
            <person name="Dai P.F."/>
            <person name="Guo W.B."/>
            <person name="Han X.H."/>
            <person name="Huang E.J."/>
            <person name="Li L.F."/>
            <person name="Wei W."/>
            <person name="Gao Y.C."/>
            <person name="Liu J.Z."/>
            <person name="Shao H.Z."/>
            <person name="Wang X."/>
            <person name="Wang C.C."/>
            <person name="Yang T.C."/>
            <person name="Huo Q.B."/>
            <person name="Li W."/>
            <person name="Chen H.Y."/>
            <person name="Chen S.E."/>
            <person name="Zhou L.G."/>
            <person name="Ni X.B."/>
            <person name="Tian J.H."/>
            <person name="Sheng Y."/>
            <person name="Liu T."/>
            <person name="Pan Y.S."/>
            <person name="Xia L.Y."/>
            <person name="Li J."/>
            <person name="Zhao F."/>
            <person name="Cao W.C."/>
        </authorList>
    </citation>
    <scope>NUCLEOTIDE SEQUENCE [LARGE SCALE GENOMIC DNA]</scope>
    <source>
        <strain evidence="1">Iper-2018</strain>
    </source>
</reference>
<sequence>MRVRWNETRTLGEGRGQSAQGREPDCRRPRPISLDSRVRRELERFGKVTDISRDHFREKGFENVESNTRLVQMTLREGTTVEDIPHELRIEGCKVLVIVPGRAPLCLRCRLTGHIRRNCRVPRCNECHRYGHDSENCVKTYAFVARERRNEDVDDLIMDEVEAEDTAATDLPEGQPGDEPRKLATTRPSDEAAISSLCAKEPPNAVREAHETSPPPPTFRPQPAEEVAKTTDDDFVHHPLQEGDEDTNQVDMIDASVQLKKRTLEQVSPTAPVDDTLDETQQGHEKDRKKSRKITKPGTSEDMQCCGVFGPGDYLESAWKAESLARGDNVSKTCCRLRDETEADAHKNPRPFNETLCQNMDSKQSIYRHSQGCLDALEDFIRQESTLLIAVGCGVAGLEASLFSSDHRYDLLHLPLQGGLKSRRPSPPFPPAIVDAMLARAQR</sequence>
<name>A0AC60QPB7_IXOPE</name>
<evidence type="ECO:0000313" key="2">
    <source>
        <dbReference type="Proteomes" id="UP000805193"/>
    </source>
</evidence>
<gene>
    <name evidence="1" type="ORF">HPB47_017808</name>
</gene>
<accession>A0AC60QPB7</accession>
<keyword evidence="2" id="KW-1185">Reference proteome</keyword>
<organism evidence="1 2">
    <name type="scientific">Ixodes persulcatus</name>
    <name type="common">Taiga tick</name>
    <dbReference type="NCBI Taxonomy" id="34615"/>
    <lineage>
        <taxon>Eukaryota</taxon>
        <taxon>Metazoa</taxon>
        <taxon>Ecdysozoa</taxon>
        <taxon>Arthropoda</taxon>
        <taxon>Chelicerata</taxon>
        <taxon>Arachnida</taxon>
        <taxon>Acari</taxon>
        <taxon>Parasitiformes</taxon>
        <taxon>Ixodida</taxon>
        <taxon>Ixodoidea</taxon>
        <taxon>Ixodidae</taxon>
        <taxon>Ixodinae</taxon>
        <taxon>Ixodes</taxon>
    </lineage>
</organism>
<proteinExistence type="predicted"/>
<protein>
    <submittedName>
        <fullName evidence="1">Uncharacterized protein</fullName>
    </submittedName>
</protein>
<dbReference type="Proteomes" id="UP000805193">
    <property type="component" value="Unassembled WGS sequence"/>
</dbReference>
<comment type="caution">
    <text evidence="1">The sequence shown here is derived from an EMBL/GenBank/DDBJ whole genome shotgun (WGS) entry which is preliminary data.</text>
</comment>
<dbReference type="EMBL" id="JABSTQ010006790">
    <property type="protein sequence ID" value="KAG0436695.1"/>
    <property type="molecule type" value="Genomic_DNA"/>
</dbReference>